<reference evidence="1" key="1">
    <citation type="submission" date="2020-05" db="EMBL/GenBank/DDBJ databases">
        <title>Large-scale comparative analyses of tick genomes elucidate their genetic diversity and vector capacities.</title>
        <authorList>
            <person name="Jia N."/>
            <person name="Wang J."/>
            <person name="Shi W."/>
            <person name="Du L."/>
            <person name="Sun Y."/>
            <person name="Zhan W."/>
            <person name="Jiang J."/>
            <person name="Wang Q."/>
            <person name="Zhang B."/>
            <person name="Ji P."/>
            <person name="Sakyi L.B."/>
            <person name="Cui X."/>
            <person name="Yuan T."/>
            <person name="Jiang B."/>
            <person name="Yang W."/>
            <person name="Lam T.T.-Y."/>
            <person name="Chang Q."/>
            <person name="Ding S."/>
            <person name="Wang X."/>
            <person name="Zhu J."/>
            <person name="Ruan X."/>
            <person name="Zhao L."/>
            <person name="Wei J."/>
            <person name="Que T."/>
            <person name="Du C."/>
            <person name="Cheng J."/>
            <person name="Dai P."/>
            <person name="Han X."/>
            <person name="Huang E."/>
            <person name="Gao Y."/>
            <person name="Liu J."/>
            <person name="Shao H."/>
            <person name="Ye R."/>
            <person name="Li L."/>
            <person name="Wei W."/>
            <person name="Wang X."/>
            <person name="Wang C."/>
            <person name="Yang T."/>
            <person name="Huo Q."/>
            <person name="Li W."/>
            <person name="Guo W."/>
            <person name="Chen H."/>
            <person name="Zhou L."/>
            <person name="Ni X."/>
            <person name="Tian J."/>
            <person name="Zhou Y."/>
            <person name="Sheng Y."/>
            <person name="Liu T."/>
            <person name="Pan Y."/>
            <person name="Xia L."/>
            <person name="Li J."/>
            <person name="Zhao F."/>
            <person name="Cao W."/>
        </authorList>
    </citation>
    <scope>NUCLEOTIDE SEQUENCE</scope>
    <source>
        <strain evidence="1">Hyas-2018</strain>
    </source>
</reference>
<proteinExistence type="predicted"/>
<gene>
    <name evidence="1" type="ORF">HPB50_025248</name>
</gene>
<organism evidence="1 2">
    <name type="scientific">Hyalomma asiaticum</name>
    <name type="common">Tick</name>
    <dbReference type="NCBI Taxonomy" id="266040"/>
    <lineage>
        <taxon>Eukaryota</taxon>
        <taxon>Metazoa</taxon>
        <taxon>Ecdysozoa</taxon>
        <taxon>Arthropoda</taxon>
        <taxon>Chelicerata</taxon>
        <taxon>Arachnida</taxon>
        <taxon>Acari</taxon>
        <taxon>Parasitiformes</taxon>
        <taxon>Ixodida</taxon>
        <taxon>Ixodoidea</taxon>
        <taxon>Ixodidae</taxon>
        <taxon>Hyalomminae</taxon>
        <taxon>Hyalomma</taxon>
    </lineage>
</organism>
<protein>
    <submittedName>
        <fullName evidence="1">Uncharacterized protein</fullName>
    </submittedName>
</protein>
<evidence type="ECO:0000313" key="2">
    <source>
        <dbReference type="Proteomes" id="UP000821845"/>
    </source>
</evidence>
<sequence length="201" mass="22643">MNIQIIISVPPEQSRIQYYNLNEIVNYVHFVIVKTHVLVMPDIVACSGERVSSARVFNQVVQTVNFTFRNKFAYSISVAPETFTATSSNLWVRSTGPSKWDNYTLQPGKAHLASVCQQQAAFYSGYTECFFVSQAQSNRTFRVAALTPRVAVRSRIKRSYDDGMGIAPVMVYDIDLDDFEGNCSRDQIQSPLLEQLATASY</sequence>
<accession>A0ACB7SKU8</accession>
<name>A0ACB7SKU8_HYAAI</name>
<dbReference type="Proteomes" id="UP000821845">
    <property type="component" value="Chromosome 4"/>
</dbReference>
<evidence type="ECO:0000313" key="1">
    <source>
        <dbReference type="EMBL" id="KAH6934544.1"/>
    </source>
</evidence>
<dbReference type="EMBL" id="CM023484">
    <property type="protein sequence ID" value="KAH6934544.1"/>
    <property type="molecule type" value="Genomic_DNA"/>
</dbReference>
<keyword evidence="2" id="KW-1185">Reference proteome</keyword>
<comment type="caution">
    <text evidence="1">The sequence shown here is derived from an EMBL/GenBank/DDBJ whole genome shotgun (WGS) entry which is preliminary data.</text>
</comment>